<protein>
    <recommendedName>
        <fullName evidence="3">Transposase</fullName>
    </recommendedName>
</protein>
<reference evidence="1 2" key="1">
    <citation type="submission" date="2021-02" db="EMBL/GenBank/DDBJ databases">
        <title>Streptomyces spirodelae sp. nov., isolated from duckweed.</title>
        <authorList>
            <person name="Saimee Y."/>
            <person name="Duangmal K."/>
        </authorList>
    </citation>
    <scope>NUCLEOTIDE SEQUENCE [LARGE SCALE GENOMIC DNA]</scope>
    <source>
        <strain evidence="1 2">DSM 42105</strain>
    </source>
</reference>
<dbReference type="GeneID" id="96261299"/>
<dbReference type="EMBL" id="JAFFZM010000013">
    <property type="protein sequence ID" value="MBO8200963.1"/>
    <property type="molecule type" value="Genomic_DNA"/>
</dbReference>
<sequence>MAEHREMSGRRMMADSLARHGIEGTVRHQFLRAQWKISPAEQPADRPARYAWNARGARLGASAVSRAAYDLARRLRHAALDHSGPGRFAIEPTALPTDPVVQHEAAVLLPDAACTRDGGRPCAPK</sequence>
<dbReference type="Proteomes" id="UP000721954">
    <property type="component" value="Unassembled WGS sequence"/>
</dbReference>
<evidence type="ECO:0000313" key="2">
    <source>
        <dbReference type="Proteomes" id="UP000721954"/>
    </source>
</evidence>
<accession>A0ABS3Y096</accession>
<proteinExistence type="predicted"/>
<comment type="caution">
    <text evidence="1">The sequence shown here is derived from an EMBL/GenBank/DDBJ whole genome shotgun (WGS) entry which is preliminary data.</text>
</comment>
<name>A0ABS3Y096_9ACTN</name>
<organism evidence="1 2">
    <name type="scientific">Streptomyces smyrnaeus</name>
    <dbReference type="NCBI Taxonomy" id="1387713"/>
    <lineage>
        <taxon>Bacteria</taxon>
        <taxon>Bacillati</taxon>
        <taxon>Actinomycetota</taxon>
        <taxon>Actinomycetes</taxon>
        <taxon>Kitasatosporales</taxon>
        <taxon>Streptomycetaceae</taxon>
        <taxon>Streptomyces</taxon>
    </lineage>
</organism>
<evidence type="ECO:0000313" key="1">
    <source>
        <dbReference type="EMBL" id="MBO8200963.1"/>
    </source>
</evidence>
<dbReference type="RefSeq" id="WP_209212562.1">
    <property type="nucleotide sequence ID" value="NZ_JAFFZM010000013.1"/>
</dbReference>
<keyword evidence="2" id="KW-1185">Reference proteome</keyword>
<evidence type="ECO:0008006" key="3">
    <source>
        <dbReference type="Google" id="ProtNLM"/>
    </source>
</evidence>
<gene>
    <name evidence="1" type="ORF">JW613_22050</name>
</gene>